<comment type="caution">
    <text evidence="2">The sequence shown here is derived from an EMBL/GenBank/DDBJ whole genome shotgun (WGS) entry which is preliminary data.</text>
</comment>
<dbReference type="InterPro" id="IPR023393">
    <property type="entry name" value="START-like_dom_sf"/>
</dbReference>
<gene>
    <name evidence="2" type="ORF">MERR_LOCUS23314</name>
</gene>
<dbReference type="PANTHER" id="PTHR31907">
    <property type="entry name" value="MLP-LIKE PROTEIN 423"/>
    <property type="match status" value="1"/>
</dbReference>
<dbReference type="Gene3D" id="3.30.530.20">
    <property type="match status" value="1"/>
</dbReference>
<name>A0A6D2J562_9BRAS</name>
<dbReference type="SUPFAM" id="SSF55961">
    <property type="entry name" value="Bet v1-like"/>
    <property type="match status" value="1"/>
</dbReference>
<organism evidence="2 3">
    <name type="scientific">Microthlaspi erraticum</name>
    <dbReference type="NCBI Taxonomy" id="1685480"/>
    <lineage>
        <taxon>Eukaryota</taxon>
        <taxon>Viridiplantae</taxon>
        <taxon>Streptophyta</taxon>
        <taxon>Embryophyta</taxon>
        <taxon>Tracheophyta</taxon>
        <taxon>Spermatophyta</taxon>
        <taxon>Magnoliopsida</taxon>
        <taxon>eudicotyledons</taxon>
        <taxon>Gunneridae</taxon>
        <taxon>Pentapetalae</taxon>
        <taxon>rosids</taxon>
        <taxon>malvids</taxon>
        <taxon>Brassicales</taxon>
        <taxon>Brassicaceae</taxon>
        <taxon>Coluteocarpeae</taxon>
        <taxon>Microthlaspi</taxon>
    </lineage>
</organism>
<keyword evidence="3" id="KW-1185">Reference proteome</keyword>
<protein>
    <recommendedName>
        <fullName evidence="1">Bet v I/Major latex protein domain-containing protein</fullName>
    </recommendedName>
</protein>
<dbReference type="SMART" id="SM01037">
    <property type="entry name" value="Bet_v_1"/>
    <property type="match status" value="1"/>
</dbReference>
<dbReference type="AlphaFoldDB" id="A0A6D2J562"/>
<dbReference type="InterPro" id="IPR000916">
    <property type="entry name" value="Bet_v_I/MLP"/>
</dbReference>
<feature type="domain" description="Bet v I/Major latex protein" evidence="1">
    <location>
        <begin position="2"/>
        <end position="122"/>
    </location>
</feature>
<evidence type="ECO:0000313" key="3">
    <source>
        <dbReference type="Proteomes" id="UP000467841"/>
    </source>
</evidence>
<dbReference type="GO" id="GO:0006952">
    <property type="term" value="P:defense response"/>
    <property type="evidence" value="ECO:0007669"/>
    <property type="project" value="InterPro"/>
</dbReference>
<reference evidence="2" key="1">
    <citation type="submission" date="2020-01" db="EMBL/GenBank/DDBJ databases">
        <authorList>
            <person name="Mishra B."/>
        </authorList>
    </citation>
    <scope>NUCLEOTIDE SEQUENCE [LARGE SCALE GENOMIC DNA]</scope>
</reference>
<accession>A0A6D2J562</accession>
<evidence type="ECO:0000259" key="1">
    <source>
        <dbReference type="SMART" id="SM01037"/>
    </source>
</evidence>
<proteinExistence type="predicted"/>
<dbReference type="Pfam" id="PF00407">
    <property type="entry name" value="Bet_v_1"/>
    <property type="match status" value="1"/>
</dbReference>
<dbReference type="InterPro" id="IPR051761">
    <property type="entry name" value="MLP-like_ligand-binding"/>
</dbReference>
<sequence length="122" mass="14004">MALHGDSSGKFDIKSPADKFFRSFTDDINSTFDIISKEKITEWVGWEKRTVKLSMSGNLISDSYKTFKATIAVTPKKDEADGSHVVWTVEFEKIRRDVEDPVWIISILINYLKETDENLINI</sequence>
<evidence type="ECO:0000313" key="2">
    <source>
        <dbReference type="EMBL" id="CAA7036079.1"/>
    </source>
</evidence>
<dbReference type="OrthoDB" id="1075742at2759"/>
<dbReference type="EMBL" id="CACVBM020001163">
    <property type="protein sequence ID" value="CAA7036079.1"/>
    <property type="molecule type" value="Genomic_DNA"/>
</dbReference>
<dbReference type="Proteomes" id="UP000467841">
    <property type="component" value="Unassembled WGS sequence"/>
</dbReference>